<reference evidence="1 2" key="2">
    <citation type="submission" date="2024-08" db="EMBL/GenBank/DDBJ databases">
        <title>Phylogenomic analyses of a clade within the roseobacter group suggest taxonomic reassignments of species of the genera Aestuariivita, Citreicella, Loktanella, Nautella, Pelagibaca, Ruegeria, Thalassobius, Thiobacimonas and Tropicibacter, and the proposal o.</title>
        <authorList>
            <person name="Jeon C.O."/>
        </authorList>
    </citation>
    <scope>NUCLEOTIDE SEQUENCE [LARGE SCALE GENOMIC DNA]</scope>
    <source>
        <strain evidence="1 2">SS1-5</strain>
    </source>
</reference>
<keyword evidence="2" id="KW-1185">Reference proteome</keyword>
<dbReference type="KEGG" id="yrh:AABB31_11990"/>
<dbReference type="Proteomes" id="UP001470809">
    <property type="component" value="Chromosome"/>
</dbReference>
<accession>A0AAN0MDY2</accession>
<dbReference type="AlphaFoldDB" id="A0AAN0MDY2"/>
<proteinExistence type="predicted"/>
<dbReference type="Pfam" id="PF05488">
    <property type="entry name" value="PAAR_motif"/>
    <property type="match status" value="1"/>
</dbReference>
<reference evidence="2" key="1">
    <citation type="submission" date="2024-04" db="EMBL/GenBank/DDBJ databases">
        <title>Phylogenomic analyses of a clade within the roseobacter group suggest taxonomic reassignments of species of the genera Aestuariivita, Citreicella, Loktanella, Nautella, Pelagibaca, Ruegeria, Thalassobius, Thiobacimonas and Tropicibacter, and the proposal o.</title>
        <authorList>
            <person name="Jeon C.O."/>
        </authorList>
    </citation>
    <scope>NUCLEOTIDE SEQUENCE [LARGE SCALE GENOMIC DNA]</scope>
    <source>
        <strain evidence="2">SS1-5</strain>
    </source>
</reference>
<dbReference type="InterPro" id="IPR008727">
    <property type="entry name" value="PAAR_motif"/>
</dbReference>
<gene>
    <name evidence="1" type="ORF">AABB31_11990</name>
</gene>
<protein>
    <submittedName>
        <fullName evidence="1">PAAR domain-containing protein</fullName>
    </submittedName>
</protein>
<dbReference type="EMBL" id="CP151767">
    <property type="protein sequence ID" value="WZU69490.2"/>
    <property type="molecule type" value="Genomic_DNA"/>
</dbReference>
<sequence>MTGKPATRVGDIGTGHGCHFPPTPATAGSQDVFVNGIPAVRQGDAYAPHACATCPAPPHPRALASGSATVLINGKQAGRIGDPIDCGGAASAGSPNVFIGKIRPSIPLGAMGVPGFSVLGDGECDLKAGRND</sequence>
<organism evidence="1 2">
    <name type="scientific">Yoonia rhodophyticola</name>
    <dbReference type="NCBI Taxonomy" id="3137370"/>
    <lineage>
        <taxon>Bacteria</taxon>
        <taxon>Pseudomonadati</taxon>
        <taxon>Pseudomonadota</taxon>
        <taxon>Alphaproteobacteria</taxon>
        <taxon>Rhodobacterales</taxon>
        <taxon>Paracoccaceae</taxon>
        <taxon>Yoonia</taxon>
    </lineage>
</organism>
<evidence type="ECO:0000313" key="1">
    <source>
        <dbReference type="EMBL" id="WZU69490.2"/>
    </source>
</evidence>
<dbReference type="Gene3D" id="2.60.200.60">
    <property type="match status" value="1"/>
</dbReference>
<dbReference type="RefSeq" id="WP_373635576.1">
    <property type="nucleotide sequence ID" value="NZ_CP151767.2"/>
</dbReference>
<dbReference type="CDD" id="cd14737">
    <property type="entry name" value="PAAR_1"/>
    <property type="match status" value="1"/>
</dbReference>
<name>A0AAN0MDY2_9RHOB</name>
<evidence type="ECO:0000313" key="2">
    <source>
        <dbReference type="Proteomes" id="UP001470809"/>
    </source>
</evidence>